<reference evidence="2 3" key="1">
    <citation type="submission" date="2019-06" db="EMBL/GenBank/DDBJ databases">
        <title>The genome of Shewanella sp. SM1901.</title>
        <authorList>
            <person name="Cha Q."/>
        </authorList>
    </citation>
    <scope>NUCLEOTIDE SEQUENCE [LARGE SCALE GENOMIC DNA]</scope>
    <source>
        <strain evidence="2 3">SM1901</strain>
    </source>
</reference>
<dbReference type="PANTHER" id="PTHR43792:SF1">
    <property type="entry name" value="N-ACETYLTRANSFERASE DOMAIN-CONTAINING PROTEIN"/>
    <property type="match status" value="1"/>
</dbReference>
<dbReference type="Pfam" id="PF13302">
    <property type="entry name" value="Acetyltransf_3"/>
    <property type="match status" value="1"/>
</dbReference>
<dbReference type="Proteomes" id="UP000319809">
    <property type="component" value="Chromosome"/>
</dbReference>
<evidence type="ECO:0000313" key="2">
    <source>
        <dbReference type="EMBL" id="QDE30783.1"/>
    </source>
</evidence>
<dbReference type="AlphaFoldDB" id="A0A4Y5YE22"/>
<accession>A0A4Y5YE22</accession>
<gene>
    <name evidence="2" type="ORF">FH971_07280</name>
</gene>
<keyword evidence="3" id="KW-1185">Reference proteome</keyword>
<organism evidence="2 3">
    <name type="scientific">Shewanella polaris</name>
    <dbReference type="NCBI Taxonomy" id="2588449"/>
    <lineage>
        <taxon>Bacteria</taxon>
        <taxon>Pseudomonadati</taxon>
        <taxon>Pseudomonadota</taxon>
        <taxon>Gammaproteobacteria</taxon>
        <taxon>Alteromonadales</taxon>
        <taxon>Shewanellaceae</taxon>
        <taxon>Shewanella</taxon>
    </lineage>
</organism>
<dbReference type="PROSITE" id="PS51186">
    <property type="entry name" value="GNAT"/>
    <property type="match status" value="1"/>
</dbReference>
<feature type="domain" description="N-acetyltransferase" evidence="1">
    <location>
        <begin position="10"/>
        <end position="168"/>
    </location>
</feature>
<evidence type="ECO:0000259" key="1">
    <source>
        <dbReference type="PROSITE" id="PS51186"/>
    </source>
</evidence>
<name>A0A4Y5YE22_9GAMM</name>
<dbReference type="InterPro" id="IPR000182">
    <property type="entry name" value="GNAT_dom"/>
</dbReference>
<sequence length="168" mass="18938">MTIVCETERLTIRHLNVNDTAFIVQLLNDKYFIRYIADKKVRTHVDAIDYLTNGPILSYQVYGFGLNVVLLKGTDTPIGICGLLKRDELDYPDLGYAFLPEFWGQGYAAEAANSVLKEGIITHSLSIVLAVTLIENLSSNSLLNKIGFHLRETIDLYGAQNNMYEYRA</sequence>
<keyword evidence="2" id="KW-0808">Transferase</keyword>
<dbReference type="PANTHER" id="PTHR43792">
    <property type="entry name" value="GNAT FAMILY, PUTATIVE (AFU_ORTHOLOGUE AFUA_3G00765)-RELATED-RELATED"/>
    <property type="match status" value="1"/>
</dbReference>
<evidence type="ECO:0000313" key="3">
    <source>
        <dbReference type="Proteomes" id="UP000319809"/>
    </source>
</evidence>
<dbReference type="EMBL" id="CP041036">
    <property type="protein sequence ID" value="QDE30783.1"/>
    <property type="molecule type" value="Genomic_DNA"/>
</dbReference>
<dbReference type="GO" id="GO:0016747">
    <property type="term" value="F:acyltransferase activity, transferring groups other than amino-acyl groups"/>
    <property type="evidence" value="ECO:0007669"/>
    <property type="project" value="InterPro"/>
</dbReference>
<dbReference type="RefSeq" id="WP_140233856.1">
    <property type="nucleotide sequence ID" value="NZ_CP041036.1"/>
</dbReference>
<proteinExistence type="predicted"/>
<dbReference type="Gene3D" id="3.40.630.30">
    <property type="match status" value="1"/>
</dbReference>
<dbReference type="InterPro" id="IPR051531">
    <property type="entry name" value="N-acetyltransferase"/>
</dbReference>
<dbReference type="InterPro" id="IPR016181">
    <property type="entry name" value="Acyl_CoA_acyltransferase"/>
</dbReference>
<dbReference type="KEGG" id="spol:FH971_07280"/>
<protein>
    <submittedName>
        <fullName evidence="2">GNAT family N-acetyltransferase</fullName>
    </submittedName>
</protein>
<dbReference type="SUPFAM" id="SSF55729">
    <property type="entry name" value="Acyl-CoA N-acyltransferases (Nat)"/>
    <property type="match status" value="1"/>
</dbReference>